<proteinExistence type="predicted"/>
<dbReference type="OrthoDB" id="10013189at2"/>
<keyword evidence="2" id="KW-1185">Reference proteome</keyword>
<dbReference type="RefSeq" id="WP_011130308.1">
    <property type="nucleotide sequence ID" value="NC_005071.1"/>
</dbReference>
<dbReference type="HOGENOM" id="CLU_1473954_0_0_3"/>
<reference evidence="1 2" key="1">
    <citation type="journal article" date="2003" name="Nature">
        <title>Genome divergence in two Prochlorococcus ecotypes reflects oceanic niche differentiation.</title>
        <authorList>
            <person name="Rocap G."/>
            <person name="Larimer F.W."/>
            <person name="Lamerdin J.E."/>
            <person name="Malfatti S."/>
            <person name="Chain P."/>
            <person name="Ahlgren N.A."/>
            <person name="Arellano A."/>
            <person name="Coleman M."/>
            <person name="Hauser L."/>
            <person name="Hess W.R."/>
            <person name="Johnson Z.I."/>
            <person name="Land M.L."/>
            <person name="Lindell D."/>
            <person name="Post A.F."/>
            <person name="Regala W."/>
            <person name="Shah M."/>
            <person name="Shaw S.L."/>
            <person name="Steglich C."/>
            <person name="Sullivan M.B."/>
            <person name="Ting C.S."/>
            <person name="Tolonen A."/>
            <person name="Webb E.A."/>
            <person name="Zinser E.R."/>
            <person name="Chisholm S.W."/>
        </authorList>
    </citation>
    <scope>NUCLEOTIDE SEQUENCE [LARGE SCALE GENOMIC DNA]</scope>
    <source>
        <strain evidence="2">MIT 9313</strain>
    </source>
</reference>
<dbReference type="AlphaFoldDB" id="Q7V731"/>
<dbReference type="Proteomes" id="UP000001423">
    <property type="component" value="Chromosome"/>
</dbReference>
<evidence type="ECO:0000313" key="2">
    <source>
        <dbReference type="Proteomes" id="UP000001423"/>
    </source>
</evidence>
<organism evidence="1 2">
    <name type="scientific">Prochlorococcus marinus (strain MIT 9313)</name>
    <dbReference type="NCBI Taxonomy" id="74547"/>
    <lineage>
        <taxon>Bacteria</taxon>
        <taxon>Bacillati</taxon>
        <taxon>Cyanobacteriota</taxon>
        <taxon>Cyanophyceae</taxon>
        <taxon>Synechococcales</taxon>
        <taxon>Prochlorococcaceae</taxon>
        <taxon>Prochlorococcus</taxon>
    </lineage>
</organism>
<protein>
    <submittedName>
        <fullName evidence="1">Possible SecA protein, amino terminal region</fullName>
    </submittedName>
</protein>
<evidence type="ECO:0000313" key="1">
    <source>
        <dbReference type="EMBL" id="CAE21106.1"/>
    </source>
</evidence>
<dbReference type="EMBL" id="BX548175">
    <property type="protein sequence ID" value="CAE21106.1"/>
    <property type="molecule type" value="Genomic_DNA"/>
</dbReference>
<sequence>MRTACSVGHFTDGFGNAIASVCRPLRIVYLGHRKARATLEQLVDKHLIDKRNVNDPRAGGTVIRYRPICSDLSLARVGIQKHPPQPPQGPEVANASLRVIHSPLSPLLNAKEAEEAEEPQNKAPRARGNASSLLGLHEDIFWEIVDKNPDALPNPIANKFMVATGRILEGRRVLELIKNRPLN</sequence>
<name>Q7V731_PROMM</name>
<accession>Q7V731</accession>
<gene>
    <name evidence="1" type="ordered locus">PMT_0931</name>
</gene>
<dbReference type="KEGG" id="pmt:PMT_0931"/>